<comment type="catalytic activity">
    <reaction evidence="6">
        <text>a (3S)-3-hydroxyacyl-CoA = a (2E)-enoyl-CoA + H2O</text>
        <dbReference type="Rhea" id="RHEA:16105"/>
        <dbReference type="ChEBI" id="CHEBI:15377"/>
        <dbReference type="ChEBI" id="CHEBI:57318"/>
        <dbReference type="ChEBI" id="CHEBI:58856"/>
        <dbReference type="EC" id="4.2.1.17"/>
    </reaction>
</comment>
<evidence type="ECO:0000313" key="12">
    <source>
        <dbReference type="Proteomes" id="UP000515512"/>
    </source>
</evidence>
<evidence type="ECO:0000256" key="5">
    <source>
        <dbReference type="ARBA" id="ARBA00023239"/>
    </source>
</evidence>
<protein>
    <recommendedName>
        <fullName evidence="8">Probable enoyl-CoA hydratase EchA17</fullName>
        <ecNumber evidence="3">4.2.1.17</ecNumber>
    </recommendedName>
    <alternativeName>
        <fullName evidence="9">Probable enoyl-CoA hydratase echA17</fullName>
    </alternativeName>
</protein>
<dbReference type="Pfam" id="PF00378">
    <property type="entry name" value="ECH_1"/>
    <property type="match status" value="1"/>
</dbReference>
<gene>
    <name evidence="11" type="ORF">H0264_26550</name>
</gene>
<comment type="function">
    <text evidence="1">Could possibly oxidize fatty acids using specific components.</text>
</comment>
<dbReference type="KEGG" id="nhu:H0264_26550"/>
<dbReference type="InterPro" id="IPR018376">
    <property type="entry name" value="Enoyl-CoA_hyd/isom_CS"/>
</dbReference>
<evidence type="ECO:0000256" key="9">
    <source>
        <dbReference type="ARBA" id="ARBA00073436"/>
    </source>
</evidence>
<dbReference type="InterPro" id="IPR001753">
    <property type="entry name" value="Enoyl-CoA_hydra/iso"/>
</dbReference>
<evidence type="ECO:0000256" key="7">
    <source>
        <dbReference type="ARBA" id="ARBA00023717"/>
    </source>
</evidence>
<dbReference type="Proteomes" id="UP000515512">
    <property type="component" value="Chromosome"/>
</dbReference>
<evidence type="ECO:0000256" key="4">
    <source>
        <dbReference type="ARBA" id="ARBA00022832"/>
    </source>
</evidence>
<keyword evidence="12" id="KW-1185">Reference proteome</keyword>
<proteinExistence type="inferred from homology"/>
<evidence type="ECO:0000256" key="8">
    <source>
        <dbReference type="ARBA" id="ARBA00039456"/>
    </source>
</evidence>
<dbReference type="InterPro" id="IPR014748">
    <property type="entry name" value="Enoyl-CoA_hydra_C"/>
</dbReference>
<dbReference type="Gene3D" id="1.10.12.10">
    <property type="entry name" value="Lyase 2-enoyl-coa Hydratase, Chain A, domain 2"/>
    <property type="match status" value="1"/>
</dbReference>
<dbReference type="Gene3D" id="3.90.226.10">
    <property type="entry name" value="2-enoyl-CoA Hydratase, Chain A, domain 1"/>
    <property type="match status" value="1"/>
</dbReference>
<keyword evidence="5" id="KW-0456">Lyase</keyword>
<dbReference type="GO" id="GO:0006635">
    <property type="term" value="P:fatty acid beta-oxidation"/>
    <property type="evidence" value="ECO:0007669"/>
    <property type="project" value="TreeGrafter"/>
</dbReference>
<dbReference type="PANTHER" id="PTHR11941">
    <property type="entry name" value="ENOYL-COA HYDRATASE-RELATED"/>
    <property type="match status" value="1"/>
</dbReference>
<dbReference type="CDD" id="cd06558">
    <property type="entry name" value="crotonase-like"/>
    <property type="match status" value="1"/>
</dbReference>
<dbReference type="SUPFAM" id="SSF52096">
    <property type="entry name" value="ClpP/crotonase"/>
    <property type="match status" value="1"/>
</dbReference>
<dbReference type="AlphaFoldDB" id="A0A7D6V8F5"/>
<evidence type="ECO:0000256" key="6">
    <source>
        <dbReference type="ARBA" id="ARBA00023709"/>
    </source>
</evidence>
<evidence type="ECO:0000256" key="10">
    <source>
        <dbReference type="RuleBase" id="RU003707"/>
    </source>
</evidence>
<dbReference type="PROSITE" id="PS00166">
    <property type="entry name" value="ENOYL_COA_HYDRATASE"/>
    <property type="match status" value="1"/>
</dbReference>
<dbReference type="EMBL" id="CP059399">
    <property type="protein sequence ID" value="QLY28871.1"/>
    <property type="molecule type" value="Genomic_DNA"/>
</dbReference>
<organism evidence="11 12">
    <name type="scientific">Nocardia huaxiensis</name>
    <dbReference type="NCBI Taxonomy" id="2755382"/>
    <lineage>
        <taxon>Bacteria</taxon>
        <taxon>Bacillati</taxon>
        <taxon>Actinomycetota</taxon>
        <taxon>Actinomycetes</taxon>
        <taxon>Mycobacteriales</taxon>
        <taxon>Nocardiaceae</taxon>
        <taxon>Nocardia</taxon>
    </lineage>
</organism>
<comment type="similarity">
    <text evidence="2 10">Belongs to the enoyl-CoA hydratase/isomerase family.</text>
</comment>
<comment type="catalytic activity">
    <reaction evidence="7">
        <text>a 4-saturated-(3S)-3-hydroxyacyl-CoA = a (3E)-enoyl-CoA + H2O</text>
        <dbReference type="Rhea" id="RHEA:20724"/>
        <dbReference type="ChEBI" id="CHEBI:15377"/>
        <dbReference type="ChEBI" id="CHEBI:58521"/>
        <dbReference type="ChEBI" id="CHEBI:137480"/>
        <dbReference type="EC" id="4.2.1.17"/>
    </reaction>
</comment>
<accession>A0A7D6V8F5</accession>
<dbReference type="InterPro" id="IPR029045">
    <property type="entry name" value="ClpP/crotonase-like_dom_sf"/>
</dbReference>
<keyword evidence="4" id="KW-0443">Lipid metabolism</keyword>
<evidence type="ECO:0000256" key="3">
    <source>
        <dbReference type="ARBA" id="ARBA00012076"/>
    </source>
</evidence>
<dbReference type="FunFam" id="3.90.226.10:FF:000009">
    <property type="entry name" value="Carnitinyl-CoA dehydratase"/>
    <property type="match status" value="1"/>
</dbReference>
<sequence length="264" mass="27872">MIQPNEEQPAFLRKDGHVAIITMNRPHAMNAVNAAMSIALQGAVDEFLADPELRVGILTGAGKAFCAGADLKEVAAGRSLIGPGQRERGFGGIVKQVIDKPLIAAVNGYALGGGTEFVLACDLAVMSADATLGLPEVRHGIIAAGGGLLRLARKVPPAIALEALLTGSPIAPEEALRWGLVNRVVPADQVLEAALELANKITRNAPLAVQASKRVLYQAAALSDWGEEAWRLSDNEARLIMKTADAKEGPRAFAQKRAPQWEAR</sequence>
<dbReference type="GO" id="GO:0004300">
    <property type="term" value="F:enoyl-CoA hydratase activity"/>
    <property type="evidence" value="ECO:0007669"/>
    <property type="project" value="UniProtKB-EC"/>
</dbReference>
<keyword evidence="4" id="KW-0276">Fatty acid metabolism</keyword>
<name>A0A7D6V8F5_9NOCA</name>
<evidence type="ECO:0000256" key="2">
    <source>
        <dbReference type="ARBA" id="ARBA00005254"/>
    </source>
</evidence>
<evidence type="ECO:0000256" key="1">
    <source>
        <dbReference type="ARBA" id="ARBA00002994"/>
    </source>
</evidence>
<evidence type="ECO:0000313" key="11">
    <source>
        <dbReference type="EMBL" id="QLY28871.1"/>
    </source>
</evidence>
<dbReference type="RefSeq" id="WP_181580077.1">
    <property type="nucleotide sequence ID" value="NZ_CP059399.1"/>
</dbReference>
<reference evidence="11 12" key="1">
    <citation type="submission" date="2020-07" db="EMBL/GenBank/DDBJ databases">
        <authorList>
            <person name="Zhuang K."/>
            <person name="Ran Y."/>
        </authorList>
    </citation>
    <scope>NUCLEOTIDE SEQUENCE [LARGE SCALE GENOMIC DNA]</scope>
    <source>
        <strain evidence="11 12">WCH-YHL-001</strain>
    </source>
</reference>
<dbReference type="EC" id="4.2.1.17" evidence="3"/>
<dbReference type="NCBIfam" id="NF006100">
    <property type="entry name" value="PRK08252.1"/>
    <property type="match status" value="1"/>
</dbReference>
<dbReference type="PANTHER" id="PTHR11941:SF54">
    <property type="entry name" value="ENOYL-COA HYDRATASE, MITOCHONDRIAL"/>
    <property type="match status" value="1"/>
</dbReference>